<feature type="non-terminal residue" evidence="1">
    <location>
        <position position="120"/>
    </location>
</feature>
<evidence type="ECO:0000313" key="2">
    <source>
        <dbReference type="Proteomes" id="UP000256964"/>
    </source>
</evidence>
<reference evidence="1 2" key="1">
    <citation type="journal article" date="2018" name="Biotechnol. Biofuels">
        <title>Integrative visual omics of the white-rot fungus Polyporus brumalis exposes the biotechnological potential of its oxidative enzymes for delignifying raw plant biomass.</title>
        <authorList>
            <person name="Miyauchi S."/>
            <person name="Rancon A."/>
            <person name="Drula E."/>
            <person name="Hage H."/>
            <person name="Chaduli D."/>
            <person name="Favel A."/>
            <person name="Grisel S."/>
            <person name="Henrissat B."/>
            <person name="Herpoel-Gimbert I."/>
            <person name="Ruiz-Duenas F.J."/>
            <person name="Chevret D."/>
            <person name="Hainaut M."/>
            <person name="Lin J."/>
            <person name="Wang M."/>
            <person name="Pangilinan J."/>
            <person name="Lipzen A."/>
            <person name="Lesage-Meessen L."/>
            <person name="Navarro D."/>
            <person name="Riley R."/>
            <person name="Grigoriev I.V."/>
            <person name="Zhou S."/>
            <person name="Raouche S."/>
            <person name="Rosso M.N."/>
        </authorList>
    </citation>
    <scope>NUCLEOTIDE SEQUENCE [LARGE SCALE GENOMIC DNA]</scope>
    <source>
        <strain evidence="1 2">BRFM 1820</strain>
    </source>
</reference>
<sequence length="120" mass="13236">MAANLLALSPGNLSLIVSHVSYAGGRWIDCYSLATLARTCRQLWFPAVAELWRELDSFTPLLFTLPEDLYATTKQSQMDEMDMDDGALVYPVRFPQTASSTQLTATYVVNTPPIAFATSP</sequence>
<protein>
    <submittedName>
        <fullName evidence="1">Uncharacterized protein</fullName>
    </submittedName>
</protein>
<dbReference type="EMBL" id="KZ857411">
    <property type="protein sequence ID" value="RDX48443.1"/>
    <property type="molecule type" value="Genomic_DNA"/>
</dbReference>
<name>A0A371D7E8_9APHY</name>
<dbReference type="AlphaFoldDB" id="A0A371D7E8"/>
<dbReference type="Proteomes" id="UP000256964">
    <property type="component" value="Unassembled WGS sequence"/>
</dbReference>
<organism evidence="1 2">
    <name type="scientific">Lentinus brumalis</name>
    <dbReference type="NCBI Taxonomy" id="2498619"/>
    <lineage>
        <taxon>Eukaryota</taxon>
        <taxon>Fungi</taxon>
        <taxon>Dikarya</taxon>
        <taxon>Basidiomycota</taxon>
        <taxon>Agaricomycotina</taxon>
        <taxon>Agaricomycetes</taxon>
        <taxon>Polyporales</taxon>
        <taxon>Polyporaceae</taxon>
        <taxon>Lentinus</taxon>
    </lineage>
</organism>
<gene>
    <name evidence="1" type="ORF">OH76DRAFT_1440069</name>
</gene>
<accession>A0A371D7E8</accession>
<proteinExistence type="predicted"/>
<dbReference type="OrthoDB" id="2749124at2759"/>
<evidence type="ECO:0000313" key="1">
    <source>
        <dbReference type="EMBL" id="RDX48443.1"/>
    </source>
</evidence>
<keyword evidence="2" id="KW-1185">Reference proteome</keyword>